<accession>A0A397IY97</accession>
<evidence type="ECO:0000313" key="1">
    <source>
        <dbReference type="EMBL" id="RHZ79572.1"/>
    </source>
</evidence>
<dbReference type="OrthoDB" id="2346021at2759"/>
<dbReference type="Proteomes" id="UP000266861">
    <property type="component" value="Unassembled WGS sequence"/>
</dbReference>
<dbReference type="AlphaFoldDB" id="A0A397IY97"/>
<name>A0A397IY97_9GLOM</name>
<sequence>MTQDISQKFEANSPFNLSQVLEDKKVACDFIEWTLLRIDYRLEAFDPQSIGTNYILNLTKKLERTQILTQKLSSIGLCKPTETDLIEATAPHNRLFQFYSNLFTLLKAARVINDDDPQRVSNNESKMNDIQKSCVLMDELTINCDNIHNIFNKEFELFPKDVTLMIGKAKDEKNNIGKIDINVLQSFKEKEVQLIQSLKEELARIEGEYQYVEEPKSNQQILNKLSRVSEELISQLTKFSIIHDGEIGPWIKKDSIELNEKKVIQGLGQQTHEARNKLEKLHQTLKDLETIHTSCENILSHLQSTLKTQETRNNLIQPKIFRINMRGETGSEAIVKLQSIEKILKDGIVRRERGG</sequence>
<dbReference type="GO" id="GO:0051225">
    <property type="term" value="P:spindle assembly"/>
    <property type="evidence" value="ECO:0007669"/>
    <property type="project" value="TreeGrafter"/>
</dbReference>
<dbReference type="GO" id="GO:0051011">
    <property type="term" value="F:microtubule minus-end binding"/>
    <property type="evidence" value="ECO:0007669"/>
    <property type="project" value="TreeGrafter"/>
</dbReference>
<reference evidence="1 2" key="1">
    <citation type="submission" date="2018-08" db="EMBL/GenBank/DDBJ databases">
        <title>Genome and evolution of the arbuscular mycorrhizal fungus Diversispora epigaea (formerly Glomus versiforme) and its bacterial endosymbionts.</title>
        <authorList>
            <person name="Sun X."/>
            <person name="Fei Z."/>
            <person name="Harrison M."/>
        </authorList>
    </citation>
    <scope>NUCLEOTIDE SEQUENCE [LARGE SCALE GENOMIC DNA]</scope>
    <source>
        <strain evidence="1 2">IT104</strain>
    </source>
</reference>
<dbReference type="EMBL" id="PQFF01000135">
    <property type="protein sequence ID" value="RHZ79572.1"/>
    <property type="molecule type" value="Genomic_DNA"/>
</dbReference>
<comment type="caution">
    <text evidence="1">The sequence shown here is derived from an EMBL/GenBank/DDBJ whole genome shotgun (WGS) entry which is preliminary data.</text>
</comment>
<dbReference type="GO" id="GO:0031023">
    <property type="term" value="P:microtubule organizing center organization"/>
    <property type="evidence" value="ECO:0007669"/>
    <property type="project" value="TreeGrafter"/>
</dbReference>
<dbReference type="PANTHER" id="PTHR14352:SF2">
    <property type="entry name" value="HAUS AUGMIN-LIKE COMPLEX SUBUNIT 7"/>
    <property type="match status" value="1"/>
</dbReference>
<organism evidence="1 2">
    <name type="scientific">Diversispora epigaea</name>
    <dbReference type="NCBI Taxonomy" id="1348612"/>
    <lineage>
        <taxon>Eukaryota</taxon>
        <taxon>Fungi</taxon>
        <taxon>Fungi incertae sedis</taxon>
        <taxon>Mucoromycota</taxon>
        <taxon>Glomeromycotina</taxon>
        <taxon>Glomeromycetes</taxon>
        <taxon>Diversisporales</taxon>
        <taxon>Diversisporaceae</taxon>
        <taxon>Diversispora</taxon>
    </lineage>
</organism>
<protein>
    <submittedName>
        <fullName evidence="1">Uncharacterized protein</fullName>
    </submittedName>
</protein>
<dbReference type="InterPro" id="IPR029711">
    <property type="entry name" value="Haus7-like"/>
</dbReference>
<proteinExistence type="predicted"/>
<gene>
    <name evidence="1" type="ORF">Glove_144g161</name>
</gene>
<evidence type="ECO:0000313" key="2">
    <source>
        <dbReference type="Proteomes" id="UP000266861"/>
    </source>
</evidence>
<dbReference type="PANTHER" id="PTHR14352">
    <property type="entry name" value="HAUS AUGMIN-LIKE COMPLEX SUBUNIT 7"/>
    <property type="match status" value="1"/>
</dbReference>
<dbReference type="GO" id="GO:0070652">
    <property type="term" value="C:HAUS complex"/>
    <property type="evidence" value="ECO:0007669"/>
    <property type="project" value="TreeGrafter"/>
</dbReference>
<dbReference type="STRING" id="1348612.A0A397IY97"/>
<keyword evidence="2" id="KW-1185">Reference proteome</keyword>